<evidence type="ECO:0000256" key="6">
    <source>
        <dbReference type="ARBA" id="ARBA00023136"/>
    </source>
</evidence>
<keyword evidence="3" id="KW-0812">Transmembrane</keyword>
<organism evidence="9 10">
    <name type="scientific">Caerostris extrusa</name>
    <name type="common">Bark spider</name>
    <name type="synonym">Caerostris bankana</name>
    <dbReference type="NCBI Taxonomy" id="172846"/>
    <lineage>
        <taxon>Eukaryota</taxon>
        <taxon>Metazoa</taxon>
        <taxon>Ecdysozoa</taxon>
        <taxon>Arthropoda</taxon>
        <taxon>Chelicerata</taxon>
        <taxon>Arachnida</taxon>
        <taxon>Araneae</taxon>
        <taxon>Araneomorphae</taxon>
        <taxon>Entelegynae</taxon>
        <taxon>Araneoidea</taxon>
        <taxon>Araneidae</taxon>
        <taxon>Caerostris</taxon>
    </lineage>
</organism>
<comment type="subcellular location">
    <subcellularLocation>
        <location evidence="1">Membrane</location>
        <topology evidence="1">Single-pass membrane protein</topology>
    </subcellularLocation>
</comment>
<proteinExistence type="predicted"/>
<evidence type="ECO:0000256" key="5">
    <source>
        <dbReference type="ARBA" id="ARBA00022989"/>
    </source>
</evidence>
<dbReference type="InterPro" id="IPR000483">
    <property type="entry name" value="Cys-rich_flank_reg_C"/>
</dbReference>
<keyword evidence="10" id="KW-1185">Reference proteome</keyword>
<evidence type="ECO:0000259" key="8">
    <source>
        <dbReference type="PROSITE" id="PS50104"/>
    </source>
</evidence>
<keyword evidence="4" id="KW-0732">Signal</keyword>
<dbReference type="GO" id="GO:0038023">
    <property type="term" value="F:signaling receptor activity"/>
    <property type="evidence" value="ECO:0007669"/>
    <property type="project" value="TreeGrafter"/>
</dbReference>
<evidence type="ECO:0000256" key="4">
    <source>
        <dbReference type="ARBA" id="ARBA00022729"/>
    </source>
</evidence>
<dbReference type="SUPFAM" id="SSF52200">
    <property type="entry name" value="Toll/Interleukin receptor TIR domain"/>
    <property type="match status" value="1"/>
</dbReference>
<evidence type="ECO:0000313" key="9">
    <source>
        <dbReference type="EMBL" id="GIY20520.1"/>
    </source>
</evidence>
<evidence type="ECO:0000256" key="7">
    <source>
        <dbReference type="SAM" id="MobiDB-lite"/>
    </source>
</evidence>
<dbReference type="Pfam" id="PF01582">
    <property type="entry name" value="TIR"/>
    <property type="match status" value="1"/>
</dbReference>
<evidence type="ECO:0000313" key="10">
    <source>
        <dbReference type="Proteomes" id="UP001054945"/>
    </source>
</evidence>
<dbReference type="GO" id="GO:0005886">
    <property type="term" value="C:plasma membrane"/>
    <property type="evidence" value="ECO:0007669"/>
    <property type="project" value="TreeGrafter"/>
</dbReference>
<keyword evidence="5" id="KW-1133">Transmembrane helix</keyword>
<dbReference type="PANTHER" id="PTHR24365">
    <property type="entry name" value="TOLL-LIKE RECEPTOR"/>
    <property type="match status" value="1"/>
</dbReference>
<dbReference type="SMART" id="SM00082">
    <property type="entry name" value="LRRCT"/>
    <property type="match status" value="2"/>
</dbReference>
<dbReference type="GO" id="GO:0007165">
    <property type="term" value="P:signal transduction"/>
    <property type="evidence" value="ECO:0007669"/>
    <property type="project" value="InterPro"/>
</dbReference>
<gene>
    <name evidence="9" type="primary">Tl</name>
    <name evidence="9" type="ORF">CEXT_312001</name>
</gene>
<comment type="caution">
    <text evidence="9">The sequence shown here is derived from an EMBL/GenBank/DDBJ whole genome shotgun (WGS) entry which is preliminary data.</text>
</comment>
<dbReference type="Gene3D" id="3.40.50.10140">
    <property type="entry name" value="Toll/interleukin-1 receptor homology (TIR) domain"/>
    <property type="match status" value="1"/>
</dbReference>
<sequence>MAVLQRTTKNSCKKYPPQINRKECAMANYSLDRDSRPPSLRQHPVGFKAGKQPPHPAERRQPQEPDSSARYLLRQQFHRSRGRRRLPGEDTITTPISSFYILFANFKPSLRPSRFMYFSALATVQTHLSPLLCRLHKAQRMWDAFDISHNLLDLFASQTVPVLETLTDIAALLQPAAARGPPLFWNDPRGLHTAGVQQNGEVDRAASEGNRIATLGSEIHALTQLKILSINNNQIRTISTNQIPPKLTQLFLAGNPFLCDKQLLPFLKFLNSTENLTTDEDLCTPSENGTAPASPLARCPAPCRCFSTNDNLIFADCSSSGLTNLPPFFTEEQVIVTTFHLKNRDFATQLHCSGDLPCRANKEVPFVIAAEIEGLNLSNNKIQSLEEARLPNRTKFLFLDHNLIRKLPVSLLESLEFRTRVTLSNNPWTCDCAALDFKKWVVSKSILVLDMNEARCGPDMPNNPGLAERAILMLPDRELCPDNTGLYISKGFGVVTKELLDCGFIVPVPSLDSRFFLVVAGGIIAWTRYKMNVKVWLYSHGVTWVKEKDIDRDKEFDAFISFSFKDQDLVIQELIEVIEEKDPDIRLCLHYKHFLPGEFIERNIMRAVECSKRTVLVLSRNFLESEWCLLEFNAAHAQALKDQVPHIIVIKLPDLPKDDELPKEIQLYLNSTTYLTWGEKHFWSKLLYILPEVAVRLETRIQRRCQTSNPHERFLRLKASFHISECVHSHTPH</sequence>
<dbReference type="SMART" id="SM00255">
    <property type="entry name" value="TIR"/>
    <property type="match status" value="1"/>
</dbReference>
<name>A0AAV4RFR1_CAEEX</name>
<feature type="region of interest" description="Disordered" evidence="7">
    <location>
        <begin position="28"/>
        <end position="68"/>
    </location>
</feature>
<keyword evidence="6" id="KW-0472">Membrane</keyword>
<dbReference type="InterPro" id="IPR035897">
    <property type="entry name" value="Toll_tir_struct_dom_sf"/>
</dbReference>
<dbReference type="PANTHER" id="PTHR24365:SF541">
    <property type="entry name" value="PROTEIN TOLL-RELATED"/>
    <property type="match status" value="1"/>
</dbReference>
<evidence type="ECO:0000256" key="3">
    <source>
        <dbReference type="ARBA" id="ARBA00022692"/>
    </source>
</evidence>
<dbReference type="InterPro" id="IPR000157">
    <property type="entry name" value="TIR_dom"/>
</dbReference>
<keyword evidence="2" id="KW-0433">Leucine-rich repeat</keyword>
<evidence type="ECO:0000256" key="1">
    <source>
        <dbReference type="ARBA" id="ARBA00004167"/>
    </source>
</evidence>
<dbReference type="SUPFAM" id="SSF52058">
    <property type="entry name" value="L domain-like"/>
    <property type="match status" value="2"/>
</dbReference>
<dbReference type="Gene3D" id="3.80.10.10">
    <property type="entry name" value="Ribonuclease Inhibitor"/>
    <property type="match status" value="2"/>
</dbReference>
<dbReference type="AlphaFoldDB" id="A0AAV4RFR1"/>
<accession>A0AAV4RFR1</accession>
<reference evidence="9 10" key="1">
    <citation type="submission" date="2021-06" db="EMBL/GenBank/DDBJ databases">
        <title>Caerostris extrusa draft genome.</title>
        <authorList>
            <person name="Kono N."/>
            <person name="Arakawa K."/>
        </authorList>
    </citation>
    <scope>NUCLEOTIDE SEQUENCE [LARGE SCALE GENOMIC DNA]</scope>
</reference>
<dbReference type="PROSITE" id="PS50104">
    <property type="entry name" value="TIR"/>
    <property type="match status" value="1"/>
</dbReference>
<protein>
    <submittedName>
        <fullName evidence="9">Protein toll</fullName>
    </submittedName>
</protein>
<dbReference type="EMBL" id="BPLR01007900">
    <property type="protein sequence ID" value="GIY20520.1"/>
    <property type="molecule type" value="Genomic_DNA"/>
</dbReference>
<feature type="domain" description="TIR" evidence="8">
    <location>
        <begin position="554"/>
        <end position="690"/>
    </location>
</feature>
<evidence type="ECO:0000256" key="2">
    <source>
        <dbReference type="ARBA" id="ARBA00022614"/>
    </source>
</evidence>
<dbReference type="InterPro" id="IPR032675">
    <property type="entry name" value="LRR_dom_sf"/>
</dbReference>
<dbReference type="Proteomes" id="UP001054945">
    <property type="component" value="Unassembled WGS sequence"/>
</dbReference>